<dbReference type="EMBL" id="JBANMG010000006">
    <property type="protein sequence ID" value="KAK6952022.1"/>
    <property type="molecule type" value="Genomic_DNA"/>
</dbReference>
<gene>
    <name evidence="10" type="ORF">Daesc_006548</name>
</gene>
<name>A0AAX6MIM4_9PEZI</name>
<evidence type="ECO:0000313" key="10">
    <source>
        <dbReference type="EMBL" id="KAK6952022.1"/>
    </source>
</evidence>
<evidence type="ECO:0000256" key="5">
    <source>
        <dbReference type="ARBA" id="ARBA00023126"/>
    </source>
</evidence>
<feature type="domain" description="6-phosphogluconate dehydrogenase C-terminal" evidence="9">
    <location>
        <begin position="194"/>
        <end position="513"/>
    </location>
</feature>
<feature type="region of interest" description="Disordered" evidence="8">
    <location>
        <begin position="495"/>
        <end position="515"/>
    </location>
</feature>
<dbReference type="InterPro" id="IPR013328">
    <property type="entry name" value="6PGD_dom2"/>
</dbReference>
<dbReference type="SMART" id="SM01350">
    <property type="entry name" value="6PGD"/>
    <property type="match status" value="1"/>
</dbReference>
<comment type="caution">
    <text evidence="10">The sequence shown here is derived from an EMBL/GenBank/DDBJ whole genome shotgun (WGS) entry which is preliminary data.</text>
</comment>
<feature type="active site" description="Proton acceptor" evidence="7">
    <location>
        <position position="198"/>
    </location>
</feature>
<dbReference type="GO" id="GO:0006098">
    <property type="term" value="P:pentose-phosphate shunt"/>
    <property type="evidence" value="ECO:0007669"/>
    <property type="project" value="UniProtKB-KW"/>
</dbReference>
<sequence length="515" mass="57387">MAPNPDISQIKRIGIVGAGNMGTMMSFGFSEHGLDVSIWDISEKNVDQAREMAEQTKTLKGKIDHFKDIHEFTKSLDSQPRKIFIFSITHGWPADSVLEKIKDDLKAGDIILDGGNENYRNTERRQKELESKGVKWIGMGVSGGYQSARRGPSMSPGGDREAIKFVLPLLEKFAAKSPIDGKPCVQYMGPRGAGHYVKMVHNGIENGMLSAVCEAWNFLHKSLGLSYDEIGKIFEKWNSEGELKNTYLIQIGSEICQKKKTSEGDQNGEGKGESGYVLDDVLDKVVQDDDNSEGTLFWTVMDAANRHVAAPTIATGHFFRVASGNRAQRLKAVKNLDIPKPQRVDLKDKDGIIENLRRAVYASFLCSFCQGLELIARASKDEGWDVNLGKCIQIWRAGCIIQEDYIADMLEPILLNANEPIMNMKLIDEVAADLRKNFDALKQITLKAIEWDNYVPAISASLEYIKYVGGGMLATQFMEAEMDFFGAHAYDRPNVRGEDPGKPSKGAHHYEWRPA</sequence>
<dbReference type="InterPro" id="IPR006115">
    <property type="entry name" value="6PGDH_NADP-bd"/>
</dbReference>
<comment type="similarity">
    <text evidence="2 6">Belongs to the 6-phosphogluconate dehydrogenase family.</text>
</comment>
<proteinExistence type="inferred from homology"/>
<evidence type="ECO:0000313" key="11">
    <source>
        <dbReference type="Proteomes" id="UP001369815"/>
    </source>
</evidence>
<evidence type="ECO:0000256" key="7">
    <source>
        <dbReference type="PIRSR" id="PIRSR000109-1"/>
    </source>
</evidence>
<keyword evidence="5 6" id="KW-0570">Pentose shunt</keyword>
<keyword evidence="4" id="KW-0311">Gluconate utilization</keyword>
<dbReference type="Gene3D" id="3.40.50.720">
    <property type="entry name" value="NAD(P)-binding Rossmann-like Domain"/>
    <property type="match status" value="1"/>
</dbReference>
<comment type="catalytic activity">
    <reaction evidence="6">
        <text>6-phospho-D-gluconate + NADP(+) = D-ribulose 5-phosphate + CO2 + NADPH</text>
        <dbReference type="Rhea" id="RHEA:10116"/>
        <dbReference type="ChEBI" id="CHEBI:16526"/>
        <dbReference type="ChEBI" id="CHEBI:57783"/>
        <dbReference type="ChEBI" id="CHEBI:58121"/>
        <dbReference type="ChEBI" id="CHEBI:58349"/>
        <dbReference type="ChEBI" id="CHEBI:58759"/>
        <dbReference type="EC" id="1.1.1.44"/>
    </reaction>
</comment>
<dbReference type="PIRSF" id="PIRSF000109">
    <property type="entry name" value="6PGD"/>
    <property type="match status" value="1"/>
</dbReference>
<accession>A0AAX6MIM4</accession>
<dbReference type="InterPro" id="IPR006113">
    <property type="entry name" value="6PGDH_Gnd/GntZ"/>
</dbReference>
<dbReference type="GO" id="GO:0019521">
    <property type="term" value="P:D-gluconate metabolic process"/>
    <property type="evidence" value="ECO:0007669"/>
    <property type="project" value="UniProtKB-KW"/>
</dbReference>
<evidence type="ECO:0000256" key="1">
    <source>
        <dbReference type="ARBA" id="ARBA00004874"/>
    </source>
</evidence>
<evidence type="ECO:0000256" key="8">
    <source>
        <dbReference type="SAM" id="MobiDB-lite"/>
    </source>
</evidence>
<protein>
    <recommendedName>
        <fullName evidence="6">6-phosphogluconate dehydrogenase, decarboxylating</fullName>
        <ecNumber evidence="6">1.1.1.44</ecNumber>
    </recommendedName>
</protein>
<keyword evidence="6" id="KW-0521">NADP</keyword>
<dbReference type="InterPro" id="IPR006183">
    <property type="entry name" value="Pgluconate_DH"/>
</dbReference>
<evidence type="ECO:0000256" key="6">
    <source>
        <dbReference type="PIRNR" id="PIRNR000109"/>
    </source>
</evidence>
<dbReference type="SUPFAM" id="SSF51735">
    <property type="entry name" value="NAD(P)-binding Rossmann-fold domains"/>
    <property type="match status" value="1"/>
</dbReference>
<reference evidence="10 11" key="1">
    <citation type="journal article" date="2024" name="Front Chem Biol">
        <title>Unveiling the potential of Daldinia eschscholtzii MFLUCC 19-0629 through bioactivity and bioinformatics studies for enhanced sustainable agriculture production.</title>
        <authorList>
            <person name="Brooks S."/>
            <person name="Weaver J.A."/>
            <person name="Klomchit A."/>
            <person name="Alharthi S.A."/>
            <person name="Onlamun T."/>
            <person name="Nurani R."/>
            <person name="Vong T.K."/>
            <person name="Alberti F."/>
            <person name="Greco C."/>
        </authorList>
    </citation>
    <scope>NUCLEOTIDE SEQUENCE [LARGE SCALE GENOMIC DNA]</scope>
    <source>
        <strain evidence="10">MFLUCC 19-0629</strain>
    </source>
</reference>
<evidence type="ECO:0000256" key="3">
    <source>
        <dbReference type="ARBA" id="ARBA00023002"/>
    </source>
</evidence>
<dbReference type="GO" id="GO:0004616">
    <property type="term" value="F:phosphogluconate dehydrogenase (decarboxylating) activity"/>
    <property type="evidence" value="ECO:0007669"/>
    <property type="project" value="UniProtKB-EC"/>
</dbReference>
<dbReference type="PANTHER" id="PTHR11811">
    <property type="entry name" value="6-PHOSPHOGLUCONATE DEHYDROGENASE"/>
    <property type="match status" value="1"/>
</dbReference>
<comment type="pathway">
    <text evidence="1 6">Carbohydrate degradation; pentose phosphate pathway; D-ribulose 5-phosphate from D-glucose 6-phosphate (oxidative stage): step 3/3.</text>
</comment>
<comment type="subunit">
    <text evidence="6">Homodimer.</text>
</comment>
<evidence type="ECO:0000256" key="2">
    <source>
        <dbReference type="ARBA" id="ARBA00008419"/>
    </source>
</evidence>
<organism evidence="10 11">
    <name type="scientific">Daldinia eschscholtzii</name>
    <dbReference type="NCBI Taxonomy" id="292717"/>
    <lineage>
        <taxon>Eukaryota</taxon>
        <taxon>Fungi</taxon>
        <taxon>Dikarya</taxon>
        <taxon>Ascomycota</taxon>
        <taxon>Pezizomycotina</taxon>
        <taxon>Sordariomycetes</taxon>
        <taxon>Xylariomycetidae</taxon>
        <taxon>Xylariales</taxon>
        <taxon>Hypoxylaceae</taxon>
        <taxon>Daldinia</taxon>
    </lineage>
</organism>
<dbReference type="InterPro" id="IPR008927">
    <property type="entry name" value="6-PGluconate_DH-like_C_sf"/>
</dbReference>
<dbReference type="Proteomes" id="UP001369815">
    <property type="component" value="Unassembled WGS sequence"/>
</dbReference>
<dbReference type="InterPro" id="IPR006114">
    <property type="entry name" value="6PGDH_C"/>
</dbReference>
<dbReference type="PRINTS" id="PR00076">
    <property type="entry name" value="6PGDHDRGNASE"/>
</dbReference>
<feature type="active site" description="Proton donor" evidence="7">
    <location>
        <position position="205"/>
    </location>
</feature>
<comment type="function">
    <text evidence="6">Catalyzes the oxidative decarboxylation of 6-phosphogluconate to ribulose 5-phosphate and CO(2), with concomitant reduction of NADP to NADPH.</text>
</comment>
<dbReference type="Pfam" id="PF03446">
    <property type="entry name" value="NAD_binding_2"/>
    <property type="match status" value="1"/>
</dbReference>
<dbReference type="Pfam" id="PF00393">
    <property type="entry name" value="6PGD"/>
    <property type="match status" value="1"/>
</dbReference>
<dbReference type="SUPFAM" id="SSF48179">
    <property type="entry name" value="6-phosphogluconate dehydrogenase C-terminal domain-like"/>
    <property type="match status" value="1"/>
</dbReference>
<evidence type="ECO:0000259" key="9">
    <source>
        <dbReference type="SMART" id="SM01350"/>
    </source>
</evidence>
<dbReference type="InterPro" id="IPR036291">
    <property type="entry name" value="NAD(P)-bd_dom_sf"/>
</dbReference>
<keyword evidence="3 6" id="KW-0560">Oxidoreductase</keyword>
<evidence type="ECO:0000256" key="4">
    <source>
        <dbReference type="ARBA" id="ARBA00023064"/>
    </source>
</evidence>
<dbReference type="Gene3D" id="1.10.1040.10">
    <property type="entry name" value="N-(1-d-carboxylethyl)-l-norvaline Dehydrogenase, domain 2"/>
    <property type="match status" value="1"/>
</dbReference>
<keyword evidence="11" id="KW-1185">Reference proteome</keyword>
<dbReference type="FunFam" id="3.40.50.720:FF:000634">
    <property type="entry name" value="6-phosphogluconate dehydrogenase, decarboxylating"/>
    <property type="match status" value="1"/>
</dbReference>
<dbReference type="EC" id="1.1.1.44" evidence="6"/>
<dbReference type="GO" id="GO:0050661">
    <property type="term" value="F:NADP binding"/>
    <property type="evidence" value="ECO:0007669"/>
    <property type="project" value="InterPro"/>
</dbReference>
<dbReference type="AlphaFoldDB" id="A0AAX6MIM4"/>